<dbReference type="SUPFAM" id="SSF102114">
    <property type="entry name" value="Radical SAM enzymes"/>
    <property type="match status" value="1"/>
</dbReference>
<organism evidence="2 3">
    <name type="scientific">Candidatus Campylobacter infans</name>
    <dbReference type="NCBI Taxonomy" id="2561898"/>
    <lineage>
        <taxon>Bacteria</taxon>
        <taxon>Pseudomonadati</taxon>
        <taxon>Campylobacterota</taxon>
        <taxon>Epsilonproteobacteria</taxon>
        <taxon>Campylobacterales</taxon>
        <taxon>Campylobacteraceae</taxon>
        <taxon>Campylobacter</taxon>
    </lineage>
</organism>
<accession>A0A7H9CF83</accession>
<keyword evidence="2" id="KW-0560">Oxidoreductase</keyword>
<dbReference type="GO" id="GO:0051539">
    <property type="term" value="F:4 iron, 4 sulfur cluster binding"/>
    <property type="evidence" value="ECO:0007669"/>
    <property type="project" value="TreeGrafter"/>
</dbReference>
<gene>
    <name evidence="2" type="primary">hemN2</name>
    <name evidence="2" type="ORF">CINF_0176</name>
</gene>
<sequence>MKFLENQAIFTATKIMRQALYTELNANILSYDIAPTPSQAQLFTKANFNENSAAGNKLLLYAHIPFCDTFCPFCSFHKYAYDAQIALSYFKSLRKQLRAIKDAGFSFDSMYIGGGTTLINENELEKTLILARDLFDLKEISCESDPNHLDNLERFKGLITRLSIGVQSFDDDILRRVSRLEKFGDSKTLITKIQKAIDVLPILSLDLIFNFPSQTKQMLVRDIQTAQMLNPQQITFYPLMKSNLTKDKIAASLGVEIKDNEREFYELICALMQEYSANNAWSFARKDKISSAQDENFNHKMKDEYCADHTQYIGAGSGAFSFINGRLYINAFDLNEYCERVNSGRSAVIAINDFSKRARMLYLFLTKIFSGSLNLDEFINLYSVNERELGLLLRALKICGAITQNGQKIELSKFGRYLMVVLMKEFYIGMDRVRAVFKAGLKPNIKRLKIMSESL</sequence>
<dbReference type="EC" id="1.3.98.3" evidence="2"/>
<dbReference type="SFLD" id="SFLDS00029">
    <property type="entry name" value="Radical_SAM"/>
    <property type="match status" value="1"/>
</dbReference>
<dbReference type="InterPro" id="IPR034505">
    <property type="entry name" value="Coproporphyrinogen-III_oxidase"/>
</dbReference>
<dbReference type="Pfam" id="PF04055">
    <property type="entry name" value="Radical_SAM"/>
    <property type="match status" value="1"/>
</dbReference>
<reference evidence="2 3" key="1">
    <citation type="submission" date="2020-02" db="EMBL/GenBank/DDBJ databases">
        <title>Complete genome sequence of the novel Campylobacter species Candidatus Campylobacter infans.</title>
        <authorList>
            <person name="Duim B."/>
            <person name="Zomer A."/>
            <person name="van der Graaf L."/>
            <person name="Wagenaar J."/>
        </authorList>
    </citation>
    <scope>NUCLEOTIDE SEQUENCE [LARGE SCALE GENOMIC DNA]</scope>
    <source>
        <strain evidence="2 3">19S00001</strain>
    </source>
</reference>
<dbReference type="Gene3D" id="3.80.30.20">
    <property type="entry name" value="tm_1862 like domain"/>
    <property type="match status" value="1"/>
</dbReference>
<dbReference type="GO" id="GO:0051989">
    <property type="term" value="F:coproporphyrinogen dehydrogenase activity"/>
    <property type="evidence" value="ECO:0007669"/>
    <property type="project" value="UniProtKB-EC"/>
</dbReference>
<proteinExistence type="predicted"/>
<evidence type="ECO:0000313" key="2">
    <source>
        <dbReference type="EMBL" id="QLI04726.1"/>
    </source>
</evidence>
<dbReference type="SFLD" id="SFLDG01065">
    <property type="entry name" value="anaerobic_coproporphyrinogen-I"/>
    <property type="match status" value="1"/>
</dbReference>
<dbReference type="EMBL" id="CP049075">
    <property type="protein sequence ID" value="QLI04726.1"/>
    <property type="molecule type" value="Genomic_DNA"/>
</dbReference>
<evidence type="ECO:0000313" key="3">
    <source>
        <dbReference type="Proteomes" id="UP000509414"/>
    </source>
</evidence>
<dbReference type="KEGG" id="cinf:CINF_0176"/>
<feature type="domain" description="Radical SAM core" evidence="1">
    <location>
        <begin position="52"/>
        <end position="278"/>
    </location>
</feature>
<name>A0A7H9CF83_9BACT</name>
<dbReference type="PANTHER" id="PTHR13932:SF5">
    <property type="entry name" value="RADICAL S-ADENOSYL METHIONINE DOMAIN-CONTAINING PROTEIN 1, MITOCHONDRIAL"/>
    <property type="match status" value="1"/>
</dbReference>
<dbReference type="PROSITE" id="PS51918">
    <property type="entry name" value="RADICAL_SAM"/>
    <property type="match status" value="1"/>
</dbReference>
<dbReference type="GO" id="GO:0006779">
    <property type="term" value="P:porphyrin-containing compound biosynthetic process"/>
    <property type="evidence" value="ECO:0007669"/>
    <property type="project" value="TreeGrafter"/>
</dbReference>
<dbReference type="GO" id="GO:0005737">
    <property type="term" value="C:cytoplasm"/>
    <property type="evidence" value="ECO:0007669"/>
    <property type="project" value="TreeGrafter"/>
</dbReference>
<keyword evidence="3" id="KW-1185">Reference proteome</keyword>
<dbReference type="InterPro" id="IPR058240">
    <property type="entry name" value="rSAM_sf"/>
</dbReference>
<dbReference type="RefSeq" id="WP_179975408.1">
    <property type="nucleotide sequence ID" value="NZ_CP049075.1"/>
</dbReference>
<dbReference type="PANTHER" id="PTHR13932">
    <property type="entry name" value="COPROPORPHYRINIGEN III OXIDASE"/>
    <property type="match status" value="1"/>
</dbReference>
<dbReference type="InterPro" id="IPR007197">
    <property type="entry name" value="rSAM"/>
</dbReference>
<dbReference type="NCBIfam" id="NF006385">
    <property type="entry name" value="PRK08629.1"/>
    <property type="match status" value="1"/>
</dbReference>
<dbReference type="AlphaFoldDB" id="A0A7H9CF83"/>
<dbReference type="Proteomes" id="UP000509414">
    <property type="component" value="Chromosome"/>
</dbReference>
<evidence type="ECO:0000259" key="1">
    <source>
        <dbReference type="PROSITE" id="PS51918"/>
    </source>
</evidence>
<dbReference type="InterPro" id="IPR023404">
    <property type="entry name" value="rSAM_horseshoe"/>
</dbReference>
<dbReference type="InterPro" id="IPR006638">
    <property type="entry name" value="Elp3/MiaA/NifB-like_rSAM"/>
</dbReference>
<protein>
    <submittedName>
        <fullName evidence="2">Oxygen-independent coproporphyrinogen III oxidase</fullName>
        <ecNumber evidence="2">1.3.98.3</ecNumber>
    </submittedName>
</protein>
<dbReference type="SMART" id="SM00729">
    <property type="entry name" value="Elp3"/>
    <property type="match status" value="1"/>
</dbReference>